<dbReference type="EMBL" id="BSFP01000073">
    <property type="protein sequence ID" value="GLL06484.1"/>
    <property type="molecule type" value="Genomic_DNA"/>
</dbReference>
<evidence type="ECO:0000313" key="4">
    <source>
        <dbReference type="EMBL" id="GLL06484.1"/>
    </source>
</evidence>
<evidence type="ECO:0000256" key="2">
    <source>
        <dbReference type="RuleBase" id="RU003616"/>
    </source>
</evidence>
<evidence type="ECO:0000256" key="1">
    <source>
        <dbReference type="PROSITE-ProRule" id="PRU00285"/>
    </source>
</evidence>
<reference evidence="4" key="1">
    <citation type="journal article" date="2014" name="Int. J. Syst. Evol. Microbiol.">
        <title>Complete genome sequence of Corynebacterium casei LMG S-19264T (=DSM 44701T), isolated from a smear-ripened cheese.</title>
        <authorList>
            <consortium name="US DOE Joint Genome Institute (JGI-PGF)"/>
            <person name="Walter F."/>
            <person name="Albersmeier A."/>
            <person name="Kalinowski J."/>
            <person name="Ruckert C."/>
        </authorList>
    </citation>
    <scope>NUCLEOTIDE SEQUENCE</scope>
    <source>
        <strain evidence="4">VKM Ac-1321</strain>
    </source>
</reference>
<gene>
    <name evidence="4" type="ORF">GCM10017581_082340</name>
</gene>
<dbReference type="CDD" id="cd06464">
    <property type="entry name" value="ACD_sHsps-like"/>
    <property type="match status" value="1"/>
</dbReference>
<dbReference type="InterPro" id="IPR002068">
    <property type="entry name" value="A-crystallin/Hsp20_dom"/>
</dbReference>
<sequence>MSTTSRLFPLDLLQLPTALLGMQAVRVEEYTDGDTFVVRAEAPGLHPEKDITVSVFGNRLQIRLERTEERVDKAHSEFHYGTFTRTVALPLNAAEEGITATYVAGILEVRLPLTGAVTPGREIPVTTPKPSAAATAAKQK</sequence>
<dbReference type="PROSITE" id="PS01031">
    <property type="entry name" value="SHSP"/>
    <property type="match status" value="1"/>
</dbReference>
<dbReference type="Proteomes" id="UP001143480">
    <property type="component" value="Unassembled WGS sequence"/>
</dbReference>
<protein>
    <recommendedName>
        <fullName evidence="3">SHSP domain-containing protein</fullName>
    </recommendedName>
</protein>
<keyword evidence="5" id="KW-1185">Reference proteome</keyword>
<dbReference type="InterPro" id="IPR031107">
    <property type="entry name" value="Small_HSP"/>
</dbReference>
<reference evidence="4" key="2">
    <citation type="submission" date="2023-01" db="EMBL/GenBank/DDBJ databases">
        <authorList>
            <person name="Sun Q."/>
            <person name="Evtushenko L."/>
        </authorList>
    </citation>
    <scope>NUCLEOTIDE SEQUENCE</scope>
    <source>
        <strain evidence="4">VKM Ac-1321</strain>
    </source>
</reference>
<dbReference type="RefSeq" id="WP_261958972.1">
    <property type="nucleotide sequence ID" value="NZ_BAAAXA010000001.1"/>
</dbReference>
<organism evidence="4 5">
    <name type="scientific">Dactylosporangium matsuzakiense</name>
    <dbReference type="NCBI Taxonomy" id="53360"/>
    <lineage>
        <taxon>Bacteria</taxon>
        <taxon>Bacillati</taxon>
        <taxon>Actinomycetota</taxon>
        <taxon>Actinomycetes</taxon>
        <taxon>Micromonosporales</taxon>
        <taxon>Micromonosporaceae</taxon>
        <taxon>Dactylosporangium</taxon>
    </lineage>
</organism>
<dbReference type="SUPFAM" id="SSF49764">
    <property type="entry name" value="HSP20-like chaperones"/>
    <property type="match status" value="1"/>
</dbReference>
<comment type="caution">
    <text evidence="4">The sequence shown here is derived from an EMBL/GenBank/DDBJ whole genome shotgun (WGS) entry which is preliminary data.</text>
</comment>
<dbReference type="AlphaFoldDB" id="A0A9W6KTM8"/>
<dbReference type="Pfam" id="PF00011">
    <property type="entry name" value="HSP20"/>
    <property type="match status" value="1"/>
</dbReference>
<dbReference type="InterPro" id="IPR008978">
    <property type="entry name" value="HSP20-like_chaperone"/>
</dbReference>
<name>A0A9W6KTM8_9ACTN</name>
<dbReference type="Gene3D" id="2.60.40.790">
    <property type="match status" value="1"/>
</dbReference>
<evidence type="ECO:0000259" key="3">
    <source>
        <dbReference type="PROSITE" id="PS01031"/>
    </source>
</evidence>
<feature type="domain" description="SHSP" evidence="3">
    <location>
        <begin position="18"/>
        <end position="128"/>
    </location>
</feature>
<proteinExistence type="inferred from homology"/>
<dbReference type="PROSITE" id="PS00430">
    <property type="entry name" value="TONB_DEPENDENT_REC_1"/>
    <property type="match status" value="1"/>
</dbReference>
<accession>A0A9W6KTM8</accession>
<comment type="similarity">
    <text evidence="1 2">Belongs to the small heat shock protein (HSP20) family.</text>
</comment>
<dbReference type="InterPro" id="IPR010916">
    <property type="entry name" value="TonB_box_CS"/>
</dbReference>
<dbReference type="PANTHER" id="PTHR11527">
    <property type="entry name" value="HEAT-SHOCK PROTEIN 20 FAMILY MEMBER"/>
    <property type="match status" value="1"/>
</dbReference>
<evidence type="ECO:0000313" key="5">
    <source>
        <dbReference type="Proteomes" id="UP001143480"/>
    </source>
</evidence>